<feature type="domain" description="C2H2-type" evidence="11">
    <location>
        <begin position="798"/>
        <end position="826"/>
    </location>
</feature>
<evidence type="ECO:0000256" key="5">
    <source>
        <dbReference type="ARBA" id="ARBA00022833"/>
    </source>
</evidence>
<dbReference type="RefSeq" id="XP_018027312.1">
    <property type="nucleotide sequence ID" value="XM_018171823.2"/>
</dbReference>
<keyword evidence="2" id="KW-0479">Metal-binding</keyword>
<evidence type="ECO:0000256" key="10">
    <source>
        <dbReference type="SAM" id="MobiDB-lite"/>
    </source>
</evidence>
<dbReference type="OrthoDB" id="6077919at2759"/>
<keyword evidence="3" id="KW-0677">Repeat</keyword>
<keyword evidence="5" id="KW-0862">Zinc</keyword>
<dbReference type="FunFam" id="3.30.160.60:FF:000446">
    <property type="entry name" value="Zinc finger protein"/>
    <property type="match status" value="1"/>
</dbReference>
<feature type="domain" description="C2H2-type" evidence="11">
    <location>
        <begin position="736"/>
        <end position="764"/>
    </location>
</feature>
<name>A0A8B7PPT4_HYAAZ</name>
<dbReference type="GO" id="GO:0008270">
    <property type="term" value="F:zinc ion binding"/>
    <property type="evidence" value="ECO:0007669"/>
    <property type="project" value="UniProtKB-KW"/>
</dbReference>
<evidence type="ECO:0000256" key="7">
    <source>
        <dbReference type="ARBA" id="ARBA00023163"/>
    </source>
</evidence>
<proteinExistence type="predicted"/>
<keyword evidence="6" id="KW-0805">Transcription regulation</keyword>
<feature type="domain" description="C2H2-type" evidence="11">
    <location>
        <begin position="680"/>
        <end position="707"/>
    </location>
</feature>
<dbReference type="PROSITE" id="PS50157">
    <property type="entry name" value="ZINC_FINGER_C2H2_2"/>
    <property type="match status" value="6"/>
</dbReference>
<dbReference type="PANTHER" id="PTHR24399:SF23">
    <property type="entry name" value="C2H2-TYPE DOMAIN-CONTAINING PROTEIN"/>
    <property type="match status" value="1"/>
</dbReference>
<organism evidence="12 13">
    <name type="scientific">Hyalella azteca</name>
    <name type="common">Amphipod</name>
    <dbReference type="NCBI Taxonomy" id="294128"/>
    <lineage>
        <taxon>Eukaryota</taxon>
        <taxon>Metazoa</taxon>
        <taxon>Ecdysozoa</taxon>
        <taxon>Arthropoda</taxon>
        <taxon>Crustacea</taxon>
        <taxon>Multicrustacea</taxon>
        <taxon>Malacostraca</taxon>
        <taxon>Eumalacostraca</taxon>
        <taxon>Peracarida</taxon>
        <taxon>Amphipoda</taxon>
        <taxon>Senticaudata</taxon>
        <taxon>Talitrida</taxon>
        <taxon>Talitroidea</taxon>
        <taxon>Hyalellidae</taxon>
        <taxon>Hyalella</taxon>
    </lineage>
</organism>
<dbReference type="FunFam" id="3.30.160.60:FF:000003">
    <property type="entry name" value="Zinc finger protein 3 homolog"/>
    <property type="match status" value="1"/>
</dbReference>
<dbReference type="Proteomes" id="UP000694843">
    <property type="component" value="Unplaced"/>
</dbReference>
<gene>
    <name evidence="13" type="primary">LOC108682621</name>
</gene>
<dbReference type="PROSITE" id="PS00028">
    <property type="entry name" value="ZINC_FINGER_C2H2_1"/>
    <property type="match status" value="6"/>
</dbReference>
<dbReference type="FunFam" id="3.30.160.60:FF:000624">
    <property type="entry name" value="zinc finger protein 697"/>
    <property type="match status" value="1"/>
</dbReference>
<dbReference type="GO" id="GO:0001227">
    <property type="term" value="F:DNA-binding transcription repressor activity, RNA polymerase II-specific"/>
    <property type="evidence" value="ECO:0007669"/>
    <property type="project" value="TreeGrafter"/>
</dbReference>
<dbReference type="SMART" id="SM00355">
    <property type="entry name" value="ZnF_C2H2"/>
    <property type="match status" value="6"/>
</dbReference>
<evidence type="ECO:0000256" key="1">
    <source>
        <dbReference type="ARBA" id="ARBA00004123"/>
    </source>
</evidence>
<dbReference type="KEGG" id="hazt:108682621"/>
<dbReference type="PANTHER" id="PTHR24399">
    <property type="entry name" value="ZINC FINGER AND BTB DOMAIN-CONTAINING"/>
    <property type="match status" value="1"/>
</dbReference>
<dbReference type="InterPro" id="IPR013087">
    <property type="entry name" value="Znf_C2H2_type"/>
</dbReference>
<sequence>MSGPGGNTVDGWTSLENPKAKMAPISDKVKKSCGRTPGGRNIFLVNNGQTIRMQGTQPPAVPSKLDEAASFPSTKGRKVKKYWRKPTKMLHQKPSRGHKFYGVSSSKKLNSKYGNASRGVDEQGGNESDVIHEDVGVTIESINELGEFVEDGITMKVVDNCTLDINAEQMSADESFNAANIAGKKSKNGNCVTENVCSDDDISNTDQPQIAEDYASEEEVSQHGTFMKQEVLDASQELFFAEPECQLLIKKEWIPQEGEEQEVTATTSQPYSSPSMFAETIVKQEHTLEEEQLVEDSDNNSLQLIHLYVGDNGLVEDAPASEPAGQLLQSPQFLLDDQKLTLSPVTFLSAGTAHNSTASSQSCALLPRDPTASSQLNSVLAHADIESAISMDDFNALKKLNGASLSNSALSLHMPCPEMPMEVASSATVTTHVSSASKTSVPSTCKTVISNSSYTSGDSAIPSSSTVITNSKISLASHPKPARKITIRSIQRTPTSNETASKLFVSREVKSSVASKMCQTNETGSQSSVAKAINVMPPTLESIDGPALEGSTKRLDMTKDHIKTAGQHSVPKVSMIPNTRQDRHGNASRGQSGRGYTKVDKEDPRSRLHYVKYMKKDGKTIKKWECGMCGREFIHQYTLMRHLPTHTDERNFHCDECGKSFRQMSTLSQHRSTHSQFRPYVCDVCQKTFTRVSTLISHKKLHDGVKPHVCHVCGKAFHQKGNLKNHMFIHTNERPYKCHQCGRGFNQASNLHSHKIRAHSDNSPLVLSPAELARVQSLSDSIASTLGHQNPEPPPPPLQCPQCPLTFGNRATMKRHEISAHSKYQQLMPKKPGRMSSMTTSSNVTSAKRCKVGSVRMVEVPGGDEAFQQLLQGGRSSDQTDQFLADDLTSVLRLSRPARSGLLIPAIRTAALASVVASGKTPFALLKPAVSAPVVVRVALISQTQHALLPATAAQLREASQFSVAGRGVSTKAVQIKIPVVATVVEKLSASGEASIEILAPDNEVPSPSVKPKVEASVSSTSVRSNVRTLIAAPNNSNLLANVRASINTITPRVVPTSHATQMTREYVGVDAAELPSGVLTSQLGSQDLVIEPDMMVESVGDVVLENSEDVCSSSVPELLEEGQLVLEAYAGEGGSSNDLVQYQHQQEHHVHLLDLVNDQHQQLSEPGVRYLCATGTPGEFEMVAPDDPRLSHIVDHLGRLQPVTQQHQIVSEESADVGSALASLTSAGHEDPTSLTAEGGDEGAQFSLSNVNNSCRITLTDSGSLTIESAGGSVSVGGDGTSMAVENIAAIIGALQRAGLPVQLQSNTSADPASHSHMDVADDLAIGDEGSSSAAGREADCSHMAVDEDDSHMAVDENVADQNFLPSSAVPELVEDAAHAMLMAEESVITHPDLGPDDQHDV</sequence>
<evidence type="ECO:0000256" key="8">
    <source>
        <dbReference type="ARBA" id="ARBA00023242"/>
    </source>
</evidence>
<dbReference type="GO" id="GO:0000978">
    <property type="term" value="F:RNA polymerase II cis-regulatory region sequence-specific DNA binding"/>
    <property type="evidence" value="ECO:0007669"/>
    <property type="project" value="TreeGrafter"/>
</dbReference>
<evidence type="ECO:0000313" key="12">
    <source>
        <dbReference type="Proteomes" id="UP000694843"/>
    </source>
</evidence>
<accession>A0A8B7PPT4</accession>
<feature type="domain" description="C2H2-type" evidence="11">
    <location>
        <begin position="708"/>
        <end position="735"/>
    </location>
</feature>
<dbReference type="GeneID" id="108682621"/>
<dbReference type="FunFam" id="3.30.160.60:FF:001732">
    <property type="entry name" value="Zgc:162936"/>
    <property type="match status" value="1"/>
</dbReference>
<keyword evidence="7" id="KW-0804">Transcription</keyword>
<dbReference type="GO" id="GO:0045893">
    <property type="term" value="P:positive regulation of DNA-templated transcription"/>
    <property type="evidence" value="ECO:0007669"/>
    <property type="project" value="UniProtKB-ARBA"/>
</dbReference>
<evidence type="ECO:0000259" key="11">
    <source>
        <dbReference type="PROSITE" id="PS50157"/>
    </source>
</evidence>
<keyword evidence="8" id="KW-0539">Nucleus</keyword>
<evidence type="ECO:0000313" key="13">
    <source>
        <dbReference type="RefSeq" id="XP_018027312.1"/>
    </source>
</evidence>
<dbReference type="Pfam" id="PF00096">
    <property type="entry name" value="zf-C2H2"/>
    <property type="match status" value="5"/>
</dbReference>
<dbReference type="InterPro" id="IPR036236">
    <property type="entry name" value="Znf_C2H2_sf"/>
</dbReference>
<reference evidence="13" key="1">
    <citation type="submission" date="2025-08" db="UniProtKB">
        <authorList>
            <consortium name="RefSeq"/>
        </authorList>
    </citation>
    <scope>IDENTIFICATION</scope>
    <source>
        <tissue evidence="13">Whole organism</tissue>
    </source>
</reference>
<protein>
    <submittedName>
        <fullName evidence="13">Uncharacterized protein LOC108682621 isoform X1</fullName>
    </submittedName>
</protein>
<dbReference type="SUPFAM" id="SSF57667">
    <property type="entry name" value="beta-beta-alpha zinc fingers"/>
    <property type="match status" value="3"/>
</dbReference>
<comment type="subcellular location">
    <subcellularLocation>
        <location evidence="1">Nucleus</location>
    </subcellularLocation>
</comment>
<dbReference type="GO" id="GO:0005694">
    <property type="term" value="C:chromosome"/>
    <property type="evidence" value="ECO:0007669"/>
    <property type="project" value="UniProtKB-ARBA"/>
</dbReference>
<feature type="region of interest" description="Disordered" evidence="10">
    <location>
        <begin position="577"/>
        <end position="602"/>
    </location>
</feature>
<feature type="domain" description="C2H2-type" evidence="11">
    <location>
        <begin position="652"/>
        <end position="679"/>
    </location>
</feature>
<evidence type="ECO:0000256" key="3">
    <source>
        <dbReference type="ARBA" id="ARBA00022737"/>
    </source>
</evidence>
<keyword evidence="12" id="KW-1185">Reference proteome</keyword>
<dbReference type="CDD" id="cd00065">
    <property type="entry name" value="FYVE_like_SF"/>
    <property type="match status" value="1"/>
</dbReference>
<evidence type="ECO:0000256" key="4">
    <source>
        <dbReference type="ARBA" id="ARBA00022771"/>
    </source>
</evidence>
<feature type="domain" description="C2H2-type" evidence="11">
    <location>
        <begin position="624"/>
        <end position="651"/>
    </location>
</feature>
<evidence type="ECO:0000256" key="2">
    <source>
        <dbReference type="ARBA" id="ARBA00022723"/>
    </source>
</evidence>
<evidence type="ECO:0000256" key="9">
    <source>
        <dbReference type="PROSITE-ProRule" id="PRU00042"/>
    </source>
</evidence>
<keyword evidence="4 9" id="KW-0863">Zinc-finger</keyword>
<dbReference type="Gene3D" id="3.30.160.60">
    <property type="entry name" value="Classic Zinc Finger"/>
    <property type="match status" value="5"/>
</dbReference>
<dbReference type="GO" id="GO:0005654">
    <property type="term" value="C:nucleoplasm"/>
    <property type="evidence" value="ECO:0007669"/>
    <property type="project" value="TreeGrafter"/>
</dbReference>
<evidence type="ECO:0000256" key="6">
    <source>
        <dbReference type="ARBA" id="ARBA00023015"/>
    </source>
</evidence>